<feature type="transmembrane region" description="Helical" evidence="2">
    <location>
        <begin position="48"/>
        <end position="66"/>
    </location>
</feature>
<feature type="transmembrane region" description="Helical" evidence="2">
    <location>
        <begin position="474"/>
        <end position="496"/>
    </location>
</feature>
<dbReference type="EMBL" id="SJPJ01000001">
    <property type="protein sequence ID" value="TWT81925.1"/>
    <property type="molecule type" value="Genomic_DNA"/>
</dbReference>
<dbReference type="PANTHER" id="PTHR32309:SF31">
    <property type="entry name" value="CAPSULAR EXOPOLYSACCHARIDE FAMILY"/>
    <property type="match status" value="1"/>
</dbReference>
<evidence type="ECO:0000256" key="1">
    <source>
        <dbReference type="SAM" id="Coils"/>
    </source>
</evidence>
<feature type="coiled-coil region" evidence="1">
    <location>
        <begin position="180"/>
        <end position="207"/>
    </location>
</feature>
<feature type="coiled-coil region" evidence="1">
    <location>
        <begin position="374"/>
        <end position="439"/>
    </location>
</feature>
<evidence type="ECO:0000313" key="4">
    <source>
        <dbReference type="Proteomes" id="UP000315010"/>
    </source>
</evidence>
<dbReference type="PANTHER" id="PTHR32309">
    <property type="entry name" value="TYROSINE-PROTEIN KINASE"/>
    <property type="match status" value="1"/>
</dbReference>
<keyword evidence="2" id="KW-1133">Transmembrane helix</keyword>
<organism evidence="3 4">
    <name type="scientific">Novipirellula herctigrandis</name>
    <dbReference type="NCBI Taxonomy" id="2527986"/>
    <lineage>
        <taxon>Bacteria</taxon>
        <taxon>Pseudomonadati</taxon>
        <taxon>Planctomycetota</taxon>
        <taxon>Planctomycetia</taxon>
        <taxon>Pirellulales</taxon>
        <taxon>Pirellulaceae</taxon>
        <taxon>Novipirellula</taxon>
    </lineage>
</organism>
<reference evidence="3 4" key="1">
    <citation type="submission" date="2019-02" db="EMBL/GenBank/DDBJ databases">
        <title>Deep-cultivation of Planctomycetes and their phenomic and genomic characterization uncovers novel biology.</title>
        <authorList>
            <person name="Wiegand S."/>
            <person name="Jogler M."/>
            <person name="Boedeker C."/>
            <person name="Pinto D."/>
            <person name="Vollmers J."/>
            <person name="Rivas-Marin E."/>
            <person name="Kohn T."/>
            <person name="Peeters S.H."/>
            <person name="Heuer A."/>
            <person name="Rast P."/>
            <person name="Oberbeckmann S."/>
            <person name="Bunk B."/>
            <person name="Jeske O."/>
            <person name="Meyerdierks A."/>
            <person name="Storesund J.E."/>
            <person name="Kallscheuer N."/>
            <person name="Luecker S."/>
            <person name="Lage O.M."/>
            <person name="Pohl T."/>
            <person name="Merkel B.J."/>
            <person name="Hornburger P."/>
            <person name="Mueller R.-W."/>
            <person name="Bruemmer F."/>
            <person name="Labrenz M."/>
            <person name="Spormann A.M."/>
            <person name="Op Den Camp H."/>
            <person name="Overmann J."/>
            <person name="Amann R."/>
            <person name="Jetten M.S.M."/>
            <person name="Mascher T."/>
            <person name="Medema M.H."/>
            <person name="Devos D.P."/>
            <person name="Kaster A.-K."/>
            <person name="Ovreas L."/>
            <person name="Rohde M."/>
            <person name="Galperin M.Y."/>
            <person name="Jogler C."/>
        </authorList>
    </citation>
    <scope>NUCLEOTIDE SEQUENCE [LARGE SCALE GENOMIC DNA]</scope>
    <source>
        <strain evidence="3 4">CA13</strain>
    </source>
</reference>
<dbReference type="Proteomes" id="UP000315010">
    <property type="component" value="Unassembled WGS sequence"/>
</dbReference>
<keyword evidence="2" id="KW-0472">Membrane</keyword>
<proteinExistence type="predicted"/>
<keyword evidence="1" id="KW-0175">Coiled coil</keyword>
<dbReference type="InterPro" id="IPR050445">
    <property type="entry name" value="Bact_polysacc_biosynth/exp"/>
</dbReference>
<evidence type="ECO:0000256" key="2">
    <source>
        <dbReference type="SAM" id="Phobius"/>
    </source>
</evidence>
<gene>
    <name evidence="3" type="ORF">CA13_33800</name>
</gene>
<dbReference type="RefSeq" id="WP_146398116.1">
    <property type="nucleotide sequence ID" value="NZ_SJPJ01000001.1"/>
</dbReference>
<comment type="caution">
    <text evidence="3">The sequence shown here is derived from an EMBL/GenBank/DDBJ whole genome shotgun (WGS) entry which is preliminary data.</text>
</comment>
<dbReference type="OrthoDB" id="227333at2"/>
<evidence type="ECO:0000313" key="3">
    <source>
        <dbReference type="EMBL" id="TWT81925.1"/>
    </source>
</evidence>
<protein>
    <submittedName>
        <fullName evidence="3">Uncharacterized protein</fullName>
    </submittedName>
</protein>
<name>A0A5C5Z3Y6_9BACT</name>
<keyword evidence="4" id="KW-1185">Reference proteome</keyword>
<sequence length="706" mass="78391">MLSIPPNVNEHSSDAIQNALSRSYHAQSSRHGGAMDSDLFSQFMRRSIKWVILATVIGLAMAWYVATHFAKDTYYFTGQLRLEPSSVGFPFLVAPSTVDYTRYVDSPQTIRTLHKEFDIQGDESATADSITVEAYQGSSDMMIEMQGESPEKVKAILNELLVLVSEQSREIRDVAIEKHLAQFKLRTDALEDQEKEAEQKYDALCKKYNTHDLEAQFKANENDRAATNGLVAHRTIVCNLLRETIDDIKQTIVEARGGNIPRDEQDLLDEEVKQSIDTSRHAILQDKLVDHRQREAARVKLSAKQSELQRLKTLLARDLVTQAEVQEVESQVELLTLESNGDETINRLEGSISKIRDKMDSNDYLASSARAKYLARLADKLENKQQALAIAENELRDFSAHLKYMEAEYERLVDVTPKIRDFKDEMDGFNQQRQILRQETDAIKQLLATDGHTLTVNSEAYPSMHSVKNNQKKMLVAGFGAGSLLLLIPGFLIELFRITPSKYERLASKHGLPIIGRIDRKSASRFTGGTTSRVLASRIQRLNLPVGSSIALVSTGRQPCPTGMLYGAASQLAEEGSRVLIVETIGKTGLVPLPGEHTTEQVQEQTLEHGTTGPVDRLIINDPSLLCNAMSNQVWDELSASIRAYRYVLIGGVSSQDPSVASLVSAGADAVVVVSLERDAASLESTNLINDLIDFDARFLGAVIST</sequence>
<accession>A0A5C5Z3Y6</accession>
<keyword evidence="2" id="KW-0812">Transmembrane</keyword>
<dbReference type="AlphaFoldDB" id="A0A5C5Z3Y6"/>